<name>A0A7J7TP22_PIPKU</name>
<feature type="region of interest" description="Disordered" evidence="1">
    <location>
        <begin position="34"/>
        <end position="55"/>
    </location>
</feature>
<protein>
    <submittedName>
        <fullName evidence="2">Dynein axonemal heavy chain 14</fullName>
    </submittedName>
</protein>
<organism evidence="2 3">
    <name type="scientific">Pipistrellus kuhlii</name>
    <name type="common">Kuhl's pipistrelle</name>
    <dbReference type="NCBI Taxonomy" id="59472"/>
    <lineage>
        <taxon>Eukaryota</taxon>
        <taxon>Metazoa</taxon>
        <taxon>Chordata</taxon>
        <taxon>Craniata</taxon>
        <taxon>Vertebrata</taxon>
        <taxon>Euteleostomi</taxon>
        <taxon>Mammalia</taxon>
        <taxon>Eutheria</taxon>
        <taxon>Laurasiatheria</taxon>
        <taxon>Chiroptera</taxon>
        <taxon>Yangochiroptera</taxon>
        <taxon>Vespertilionidae</taxon>
        <taxon>Pipistrellus</taxon>
    </lineage>
</organism>
<evidence type="ECO:0000313" key="3">
    <source>
        <dbReference type="Proteomes" id="UP000558488"/>
    </source>
</evidence>
<sequence length="431" mass="50832">MASYIPTDLTTLCQHAEEQRNIKSRRFVKFEDQNYQRVTPSQNQPAQTTEDEISKYRPYTETLKPEKTEVYQDDYHPDYLPERTQQVVAPKPVPQKQKEKPTGKKVQTCTYLKAKEKRLVSYDRTEPEDDDVVRHIVRLRSKLGWPTKLPSYKLDHSDARTAVQKKRLKRTLEDDGEFVYCLARRHPHTSYNPYDLQVTKTGAVEEVELSPTMEWLLERRCFYSLQKFKVISNFRLNKAFVFWKLTVKRMKTDRSRSSLCSHLFWADELFQSYLLYVKGLCEDAFNQGYGECEDNPLGICLVKLDRSRTYSLDEFCEEQLQQASCTFQKLGAIRGKAIAEMKIMLLKVAEKEEIREYFESSFSKDARSHLKLPVYRRLLKKILRFLTLVDYIFQELVRQLMNTAVTLLLELFTSSARMPLSVEKKNEDLIR</sequence>
<dbReference type="AlphaFoldDB" id="A0A7J7TP22"/>
<gene>
    <name evidence="2" type="ORF">mPipKuh1_003910</name>
</gene>
<feature type="compositionally biased region" description="Polar residues" evidence="1">
    <location>
        <begin position="35"/>
        <end position="48"/>
    </location>
</feature>
<proteinExistence type="predicted"/>
<accession>A0A7J7TP22</accession>
<dbReference type="Proteomes" id="UP000558488">
    <property type="component" value="Unassembled WGS sequence"/>
</dbReference>
<evidence type="ECO:0000313" key="2">
    <source>
        <dbReference type="EMBL" id="KAF6302478.1"/>
    </source>
</evidence>
<comment type="caution">
    <text evidence="2">The sequence shown here is derived from an EMBL/GenBank/DDBJ whole genome shotgun (WGS) entry which is preliminary data.</text>
</comment>
<evidence type="ECO:0000256" key="1">
    <source>
        <dbReference type="SAM" id="MobiDB-lite"/>
    </source>
</evidence>
<dbReference type="EMBL" id="JACAGB010000025">
    <property type="protein sequence ID" value="KAF6302478.1"/>
    <property type="molecule type" value="Genomic_DNA"/>
</dbReference>
<keyword evidence="3" id="KW-1185">Reference proteome</keyword>
<feature type="region of interest" description="Disordered" evidence="1">
    <location>
        <begin position="87"/>
        <end position="106"/>
    </location>
</feature>
<reference evidence="2 3" key="1">
    <citation type="journal article" date="2020" name="Nature">
        <title>Six reference-quality genomes reveal evolution of bat adaptations.</title>
        <authorList>
            <person name="Jebb D."/>
            <person name="Huang Z."/>
            <person name="Pippel M."/>
            <person name="Hughes G.M."/>
            <person name="Lavrichenko K."/>
            <person name="Devanna P."/>
            <person name="Winkler S."/>
            <person name="Jermiin L.S."/>
            <person name="Skirmuntt E.C."/>
            <person name="Katzourakis A."/>
            <person name="Burkitt-Gray L."/>
            <person name="Ray D.A."/>
            <person name="Sullivan K.A.M."/>
            <person name="Roscito J.G."/>
            <person name="Kirilenko B.M."/>
            <person name="Davalos L.M."/>
            <person name="Corthals A.P."/>
            <person name="Power M.L."/>
            <person name="Jones G."/>
            <person name="Ransome R.D."/>
            <person name="Dechmann D.K.N."/>
            <person name="Locatelli A.G."/>
            <person name="Puechmaille S.J."/>
            <person name="Fedrigo O."/>
            <person name="Jarvis E.D."/>
            <person name="Hiller M."/>
            <person name="Vernes S.C."/>
            <person name="Myers E.W."/>
            <person name="Teeling E.C."/>
        </authorList>
    </citation>
    <scope>NUCLEOTIDE SEQUENCE [LARGE SCALE GENOMIC DNA]</scope>
    <source>
        <strain evidence="2">MPipKuh1</strain>
        <tissue evidence="2">Flight muscle</tissue>
    </source>
</reference>